<reference evidence="4" key="1">
    <citation type="submission" date="2019-08" db="EMBL/GenBank/DDBJ databases">
        <authorList>
            <person name="Kucharzyk K."/>
            <person name="Murdoch R.W."/>
            <person name="Higgins S."/>
            <person name="Loffler F."/>
        </authorList>
    </citation>
    <scope>NUCLEOTIDE SEQUENCE</scope>
</reference>
<dbReference type="NCBIfam" id="TIGR04056">
    <property type="entry name" value="OMP_RagA_SusC"/>
    <property type="match status" value="1"/>
</dbReference>
<accession>A0A645AMI1</accession>
<dbReference type="SUPFAM" id="SSF56935">
    <property type="entry name" value="Porins"/>
    <property type="match status" value="1"/>
</dbReference>
<evidence type="ECO:0000256" key="1">
    <source>
        <dbReference type="ARBA" id="ARBA00004442"/>
    </source>
</evidence>
<keyword evidence="3" id="KW-0998">Cell outer membrane</keyword>
<sequence length="548" mass="62562">MNNRKTYSKSTQTYRPFQGSDGTIQYAPLKVNTPFGFGESTGKNRDTYFEAGFDYNRTSGNHTVTGLLLYNQKKLYDPNLAYGIPNGHQGLVGRITYNYANRYLAEFNAGYNGTENFAPGKRFGFFPAYSMGWVVSEEPFFPENDVVTYLKIRGAYGEVGNDKIGGQRFLYLPSTYTYSGNVYYLGTPGSTYQGYPTAYENNLGNPNLTWERAKKTDIGVDFYLLKDKLKLTADYFYEYRNDILSTPNTTPAYVGRSLPALNWGEMENRGYETELSFNDKIRDFNYWIKGNYSFARNKILFQDEVTRQYPHMQRTGQSYGQPFGYVFEDFYNTWEELNDANRPVYTALSNRLSPGNIRVKDINGDGIINSSDQVPIGYPNFPEVIYGVSFGGDYRGLDFSVLFQGASNVSKQLTYVGLRPFDNGLSIYEYTRDYAWTQEKYETGQTILLPRLTADAQNNWDYSMSSFLVRNASYLKLKNIELGYSFNNKLAKSLHLSALRVYINGNNLIQWTGLFPGEDPEQRSHGSSGDFAPYPLTRTFNLGLNVQF</sequence>
<evidence type="ECO:0000256" key="2">
    <source>
        <dbReference type="ARBA" id="ARBA00023136"/>
    </source>
</evidence>
<gene>
    <name evidence="4" type="primary">susC_130</name>
    <name evidence="4" type="ORF">SDC9_100299</name>
</gene>
<organism evidence="4">
    <name type="scientific">bioreactor metagenome</name>
    <dbReference type="NCBI Taxonomy" id="1076179"/>
    <lineage>
        <taxon>unclassified sequences</taxon>
        <taxon>metagenomes</taxon>
        <taxon>ecological metagenomes</taxon>
    </lineage>
</organism>
<evidence type="ECO:0000256" key="3">
    <source>
        <dbReference type="ARBA" id="ARBA00023237"/>
    </source>
</evidence>
<dbReference type="GO" id="GO:0009279">
    <property type="term" value="C:cell outer membrane"/>
    <property type="evidence" value="ECO:0007669"/>
    <property type="project" value="UniProtKB-SubCell"/>
</dbReference>
<evidence type="ECO:0000313" key="4">
    <source>
        <dbReference type="EMBL" id="MPM53531.1"/>
    </source>
</evidence>
<dbReference type="EMBL" id="VSSQ01014383">
    <property type="protein sequence ID" value="MPM53531.1"/>
    <property type="molecule type" value="Genomic_DNA"/>
</dbReference>
<dbReference type="Gene3D" id="2.40.170.20">
    <property type="entry name" value="TonB-dependent receptor, beta-barrel domain"/>
    <property type="match status" value="1"/>
</dbReference>
<name>A0A645AMI1_9ZZZZ</name>
<protein>
    <submittedName>
        <fullName evidence="4">TonB-dependent receptor SusC</fullName>
    </submittedName>
</protein>
<proteinExistence type="predicted"/>
<comment type="subcellular location">
    <subcellularLocation>
        <location evidence="1">Cell outer membrane</location>
    </subcellularLocation>
</comment>
<dbReference type="AlphaFoldDB" id="A0A645AMI1"/>
<dbReference type="InterPro" id="IPR036942">
    <property type="entry name" value="Beta-barrel_TonB_sf"/>
</dbReference>
<dbReference type="InterPro" id="IPR023996">
    <property type="entry name" value="TonB-dep_OMP_SusC/RagA"/>
</dbReference>
<comment type="caution">
    <text evidence="4">The sequence shown here is derived from an EMBL/GenBank/DDBJ whole genome shotgun (WGS) entry which is preliminary data.</text>
</comment>
<keyword evidence="4" id="KW-0675">Receptor</keyword>
<keyword evidence="2" id="KW-0472">Membrane</keyword>